<dbReference type="RefSeq" id="WP_183304957.1">
    <property type="nucleotide sequence ID" value="NZ_JACIFD010000014.1"/>
</dbReference>
<comment type="caution">
    <text evidence="3">The sequence shown here is derived from an EMBL/GenBank/DDBJ whole genome shotgun (WGS) entry which is preliminary data.</text>
</comment>
<protein>
    <submittedName>
        <fullName evidence="3">Septal ring factor EnvC (AmiA/AmiB activator)</fullName>
    </submittedName>
</protein>
<feature type="coiled-coil region" evidence="1">
    <location>
        <begin position="60"/>
        <end position="101"/>
    </location>
</feature>
<keyword evidence="1" id="KW-0175">Coiled coil</keyword>
<proteinExistence type="predicted"/>
<evidence type="ECO:0000256" key="2">
    <source>
        <dbReference type="SAM" id="Phobius"/>
    </source>
</evidence>
<keyword evidence="2" id="KW-1133">Transmembrane helix</keyword>
<reference evidence="3" key="1">
    <citation type="submission" date="2020-08" db="EMBL/GenBank/DDBJ databases">
        <title>Sequencing the genomes of 1000 actinobacteria strains.</title>
        <authorList>
            <person name="Klenk H.-P."/>
        </authorList>
    </citation>
    <scope>NUCLEOTIDE SEQUENCE [LARGE SCALE GENOMIC DNA]</scope>
    <source>
        <strain evidence="3">DSM 27064</strain>
    </source>
</reference>
<gene>
    <name evidence="3" type="ORF">F5897_001359</name>
</gene>
<dbReference type="Proteomes" id="UP000571183">
    <property type="component" value="Unassembled WGS sequence"/>
</dbReference>
<keyword evidence="2" id="KW-0472">Membrane</keyword>
<keyword evidence="4" id="KW-1185">Reference proteome</keyword>
<evidence type="ECO:0000313" key="4">
    <source>
        <dbReference type="Proteomes" id="UP000571183"/>
    </source>
</evidence>
<dbReference type="EMBL" id="JACIFD010000014">
    <property type="protein sequence ID" value="MBB4072036.1"/>
    <property type="molecule type" value="Genomic_DNA"/>
</dbReference>
<accession>A0A840DSD4</accession>
<evidence type="ECO:0000256" key="1">
    <source>
        <dbReference type="SAM" id="Coils"/>
    </source>
</evidence>
<evidence type="ECO:0000313" key="3">
    <source>
        <dbReference type="EMBL" id="MBB4072036.1"/>
    </source>
</evidence>
<sequence>MPDTLIAALAGFATAAIPALVTWLSSRRTAANEERKTETNTDVSVAAAWREFLTPLRDEVNQLRDRVTHLQQRVYEQEKQLRTQRSQLEQQEQHEEKLRKKLAEVFDWIESGAVPPPPERPSWLK</sequence>
<organism evidence="3 4">
    <name type="scientific">Canibacter oris</name>
    <dbReference type="NCBI Taxonomy" id="1365628"/>
    <lineage>
        <taxon>Bacteria</taxon>
        <taxon>Bacillati</taxon>
        <taxon>Actinomycetota</taxon>
        <taxon>Actinomycetes</taxon>
        <taxon>Micrococcales</taxon>
        <taxon>Microbacteriaceae</taxon>
        <taxon>Canibacter</taxon>
    </lineage>
</organism>
<feature type="transmembrane region" description="Helical" evidence="2">
    <location>
        <begin position="6"/>
        <end position="26"/>
    </location>
</feature>
<name>A0A840DSD4_9MICO</name>
<keyword evidence="2" id="KW-0812">Transmembrane</keyword>
<dbReference type="AlphaFoldDB" id="A0A840DSD4"/>